<dbReference type="Proteomes" id="UP000515160">
    <property type="component" value="Chromosome 2L"/>
</dbReference>
<comment type="subcellular location">
    <subcellularLocation>
        <location evidence="1">Cytoplasm</location>
    </subcellularLocation>
</comment>
<dbReference type="GO" id="GO:0034709">
    <property type="term" value="C:methylosome"/>
    <property type="evidence" value="ECO:0007669"/>
    <property type="project" value="TreeGrafter"/>
</dbReference>
<dbReference type="AlphaFoldDB" id="A0A6P8WCK3"/>
<dbReference type="GeneID" id="117566059"/>
<proteinExistence type="predicted"/>
<feature type="compositionally biased region" description="Polar residues" evidence="3">
    <location>
        <begin position="1"/>
        <end position="15"/>
    </location>
</feature>
<dbReference type="InterPro" id="IPR052139">
    <property type="entry name" value="Methylosome_Comp_WDR77"/>
</dbReference>
<dbReference type="PANTHER" id="PTHR46853:SF1">
    <property type="entry name" value="METHYLOSOME PROTEIN 50"/>
    <property type="match status" value="1"/>
</dbReference>
<evidence type="ECO:0000313" key="5">
    <source>
        <dbReference type="RefSeq" id="XP_034101406.1"/>
    </source>
</evidence>
<feature type="region of interest" description="Disordered" evidence="3">
    <location>
        <begin position="1"/>
        <end position="23"/>
    </location>
</feature>
<dbReference type="InterPro" id="IPR015943">
    <property type="entry name" value="WD40/YVTN_repeat-like_dom_sf"/>
</dbReference>
<dbReference type="Gene3D" id="2.130.10.10">
    <property type="entry name" value="YVTN repeat-like/Quinoprotein amine dehydrogenase"/>
    <property type="match status" value="1"/>
</dbReference>
<dbReference type="InterPro" id="IPR036322">
    <property type="entry name" value="WD40_repeat_dom_sf"/>
</dbReference>
<dbReference type="RefSeq" id="XP_034101406.1">
    <property type="nucleotide sequence ID" value="XM_034245515.2"/>
</dbReference>
<keyword evidence="2" id="KW-0963">Cytoplasm</keyword>
<protein>
    <submittedName>
        <fullName evidence="5">Protein valois</fullName>
    </submittedName>
</protein>
<keyword evidence="4" id="KW-1185">Reference proteome</keyword>
<gene>
    <name evidence="5" type="primary">LOC117566059</name>
</gene>
<dbReference type="SUPFAM" id="SSF50978">
    <property type="entry name" value="WD40 repeat-like"/>
    <property type="match status" value="1"/>
</dbReference>
<evidence type="ECO:0000256" key="3">
    <source>
        <dbReference type="SAM" id="MobiDB-lite"/>
    </source>
</evidence>
<evidence type="ECO:0000313" key="4">
    <source>
        <dbReference type="Proteomes" id="UP000515160"/>
    </source>
</evidence>
<dbReference type="PANTHER" id="PTHR46853">
    <property type="entry name" value="METHYLOSOME PROTEIN 50"/>
    <property type="match status" value="1"/>
</dbReference>
<evidence type="ECO:0000256" key="2">
    <source>
        <dbReference type="ARBA" id="ARBA00022490"/>
    </source>
</evidence>
<dbReference type="OrthoDB" id="10260946at2759"/>
<evidence type="ECO:0000256" key="1">
    <source>
        <dbReference type="ARBA" id="ARBA00004496"/>
    </source>
</evidence>
<dbReference type="InterPro" id="IPR001680">
    <property type="entry name" value="WD40_rpt"/>
</dbReference>
<reference evidence="5" key="1">
    <citation type="submission" date="2025-08" db="UniProtKB">
        <authorList>
            <consortium name="RefSeq"/>
        </authorList>
    </citation>
    <scope>IDENTIFICATION</scope>
    <source>
        <strain evidence="5">15112-1751.03</strain>
        <tissue evidence="5">Whole Adult</tissue>
    </source>
</reference>
<accession>A0A6P8WCK3</accession>
<dbReference type="GO" id="GO:0007309">
    <property type="term" value="P:oocyte axis specification"/>
    <property type="evidence" value="ECO:0007669"/>
    <property type="project" value="TreeGrafter"/>
</dbReference>
<organism evidence="4 5">
    <name type="scientific">Drosophila albomicans</name>
    <name type="common">Fruit fly</name>
    <dbReference type="NCBI Taxonomy" id="7291"/>
    <lineage>
        <taxon>Eukaryota</taxon>
        <taxon>Metazoa</taxon>
        <taxon>Ecdysozoa</taxon>
        <taxon>Arthropoda</taxon>
        <taxon>Hexapoda</taxon>
        <taxon>Insecta</taxon>
        <taxon>Pterygota</taxon>
        <taxon>Neoptera</taxon>
        <taxon>Endopterygota</taxon>
        <taxon>Diptera</taxon>
        <taxon>Brachycera</taxon>
        <taxon>Muscomorpha</taxon>
        <taxon>Ephydroidea</taxon>
        <taxon>Drosophilidae</taxon>
        <taxon>Drosophila</taxon>
    </lineage>
</organism>
<dbReference type="SMART" id="SM00320">
    <property type="entry name" value="WD40"/>
    <property type="match status" value="3"/>
</dbReference>
<name>A0A6P8WCK3_DROAB</name>
<sequence>MFPQKSSVTYCTPASHQPPPAKELAGNVDYPNLNATDMSARLENLSPRLHDCFDSISMNKQQHFALATNHRDGGQWWGMFFGYKKTDRMTVDNADYKLQCEQTVNILRYADNNVLLVALGDGRLQAWSTYSKVRNAQSPYCLFLIGEETAHKAPINQLYVFKSEPQKAVSSCLENILNVWDLSGADLCSTYRARSAHTNKLTGLATSATSSDQIVSCDRGGCARLWDVRASLPSSTCLYDDKSHLLSFTCAAWAAPSELQGNNFVYLGDYDGNVHTLDIRVPGKLQQTDSYFEAGHVSHLVVNGDHLAVMSNLPASVKISKVNKGHEIIYTNENTHNRLTDAVWSNENTLLTIGHGRKLATHKI</sequence>